<sequence length="537" mass="57050">MEDTNLPVDLLHWGVAVLPLVLLLIMLVVLKWSGPRSGWIAMGIATAIAFLVYQAPIDNVAVGFGKGLWEAFFILLVVWPALLLYQVTKEAGAFDVIREGIQDKSQNYLFLVLAFGWVFASFLQGIAGFGAPIAIVAPLLIGIGVKPVTAVVIPLIGHAWANMFGTLAVGWIATVNAVEIQEQALTILYTSILLWIPNLLAGLMICYLFAKWKGIKEGFVVVIIISLIHGGGQLALAQLNPTLSTFIPATIAMGVLLLFAKRKKYSEKSPSEEDTDILEEKEKDNGKKPDISMHKALMPYYVLTIVSVIALGIPQINNMLDQLEFGPPFPATETGYGFEEEAEEAYSPIAPLTHPGLYLLLASAFGVFWYKRLELYSSDTLKSVWKGVKGNAVGASLAISGFLTMTEIMGSSGQTTVLALGIAMVSNPPVYVALANVIGITGAFMTSSNTSSNVLFAPLHGNVAQSMDGLNLAQTIAAQSTGGAIGNSIAPANVVLGTSTAGIQGRDAEVFKPAIVFCLIAGVAVSATAVLLHFIGG</sequence>
<evidence type="ECO:0000256" key="7">
    <source>
        <dbReference type="ARBA" id="ARBA00023136"/>
    </source>
</evidence>
<dbReference type="GO" id="GO:0005886">
    <property type="term" value="C:plasma membrane"/>
    <property type="evidence" value="ECO:0007669"/>
    <property type="project" value="UniProtKB-SubCell"/>
</dbReference>
<keyword evidence="10" id="KW-1185">Reference proteome</keyword>
<gene>
    <name evidence="9" type="ORF">SAMN04488053_103183</name>
</gene>
<dbReference type="OrthoDB" id="9761056at2"/>
<proteinExistence type="inferred from homology"/>
<evidence type="ECO:0000256" key="1">
    <source>
        <dbReference type="ARBA" id="ARBA00004651"/>
    </source>
</evidence>
<evidence type="ECO:0000313" key="9">
    <source>
        <dbReference type="EMBL" id="SDN76662.1"/>
    </source>
</evidence>
<feature type="transmembrane region" description="Helical" evidence="8">
    <location>
        <begin position="12"/>
        <end position="30"/>
    </location>
</feature>
<dbReference type="EMBL" id="FNIL01000003">
    <property type="protein sequence ID" value="SDN76662.1"/>
    <property type="molecule type" value="Genomic_DNA"/>
</dbReference>
<comment type="function">
    <text evidence="8">Uptake of L-lactate across the membrane. Can also transport D-lactate and glycolate.</text>
</comment>
<feature type="transmembrane region" description="Helical" evidence="8">
    <location>
        <begin position="184"/>
        <end position="210"/>
    </location>
</feature>
<feature type="transmembrane region" description="Helical" evidence="8">
    <location>
        <begin position="160"/>
        <end position="178"/>
    </location>
</feature>
<evidence type="ECO:0000256" key="4">
    <source>
        <dbReference type="ARBA" id="ARBA00022475"/>
    </source>
</evidence>
<feature type="transmembrane region" description="Helical" evidence="8">
    <location>
        <begin position="352"/>
        <end position="370"/>
    </location>
</feature>
<accession>A0A1H0E2L6</accession>
<evidence type="ECO:0000256" key="2">
    <source>
        <dbReference type="ARBA" id="ARBA00010100"/>
    </source>
</evidence>
<keyword evidence="5 8" id="KW-0812">Transmembrane</keyword>
<dbReference type="PANTHER" id="PTHR30003:SF0">
    <property type="entry name" value="GLYCOLATE PERMEASE GLCA-RELATED"/>
    <property type="match status" value="1"/>
</dbReference>
<comment type="subcellular location">
    <subcellularLocation>
        <location evidence="1 8">Cell membrane</location>
        <topology evidence="1 8">Multi-pass membrane protein</topology>
    </subcellularLocation>
</comment>
<dbReference type="AlphaFoldDB" id="A0A1H0E2L6"/>
<dbReference type="RefSeq" id="WP_090842157.1">
    <property type="nucleotide sequence ID" value="NZ_FNIL01000003.1"/>
</dbReference>
<keyword evidence="3 8" id="KW-0813">Transport</keyword>
<keyword evidence="6 8" id="KW-1133">Transmembrane helix</keyword>
<evidence type="ECO:0000256" key="6">
    <source>
        <dbReference type="ARBA" id="ARBA00022989"/>
    </source>
</evidence>
<comment type="similarity">
    <text evidence="2 8">Belongs to the lactate permease family.</text>
</comment>
<feature type="transmembrane region" description="Helical" evidence="8">
    <location>
        <begin position="297"/>
        <end position="316"/>
    </location>
</feature>
<feature type="transmembrane region" description="Helical" evidence="8">
    <location>
        <begin position="242"/>
        <end position="260"/>
    </location>
</feature>
<dbReference type="InterPro" id="IPR003804">
    <property type="entry name" value="Lactate_perm"/>
</dbReference>
<organism evidence="9 10">
    <name type="scientific">Alkalicoccus daliensis</name>
    <dbReference type="NCBI Taxonomy" id="745820"/>
    <lineage>
        <taxon>Bacteria</taxon>
        <taxon>Bacillati</taxon>
        <taxon>Bacillota</taxon>
        <taxon>Bacilli</taxon>
        <taxon>Bacillales</taxon>
        <taxon>Bacillaceae</taxon>
        <taxon>Alkalicoccus</taxon>
    </lineage>
</organism>
<protein>
    <recommendedName>
        <fullName evidence="8">L-lactate permease</fullName>
    </recommendedName>
</protein>
<evidence type="ECO:0000256" key="8">
    <source>
        <dbReference type="RuleBase" id="RU365092"/>
    </source>
</evidence>
<feature type="transmembrane region" description="Helical" evidence="8">
    <location>
        <begin position="217"/>
        <end position="236"/>
    </location>
</feature>
<evidence type="ECO:0000256" key="3">
    <source>
        <dbReference type="ARBA" id="ARBA00022448"/>
    </source>
</evidence>
<dbReference type="Proteomes" id="UP000198778">
    <property type="component" value="Unassembled WGS sequence"/>
</dbReference>
<dbReference type="STRING" id="745820.SAMN04488053_103183"/>
<name>A0A1H0E2L6_9BACI</name>
<feature type="transmembrane region" description="Helical" evidence="8">
    <location>
        <begin position="67"/>
        <end position="87"/>
    </location>
</feature>
<evidence type="ECO:0000313" key="10">
    <source>
        <dbReference type="Proteomes" id="UP000198778"/>
    </source>
</evidence>
<keyword evidence="7 8" id="KW-0472">Membrane</keyword>
<feature type="transmembrane region" description="Helical" evidence="8">
    <location>
        <begin position="391"/>
        <end position="410"/>
    </location>
</feature>
<dbReference type="GO" id="GO:0015295">
    <property type="term" value="F:solute:proton symporter activity"/>
    <property type="evidence" value="ECO:0007669"/>
    <property type="project" value="TreeGrafter"/>
</dbReference>
<feature type="transmembrane region" description="Helical" evidence="8">
    <location>
        <begin position="37"/>
        <end position="55"/>
    </location>
</feature>
<dbReference type="Pfam" id="PF02652">
    <property type="entry name" value="Lactate_perm"/>
    <property type="match status" value="1"/>
</dbReference>
<dbReference type="PANTHER" id="PTHR30003">
    <property type="entry name" value="L-LACTATE PERMEASE"/>
    <property type="match status" value="1"/>
</dbReference>
<feature type="transmembrane region" description="Helical" evidence="8">
    <location>
        <begin position="514"/>
        <end position="535"/>
    </location>
</feature>
<dbReference type="GO" id="GO:0015129">
    <property type="term" value="F:lactate transmembrane transporter activity"/>
    <property type="evidence" value="ECO:0007669"/>
    <property type="project" value="UniProtKB-UniRule"/>
</dbReference>
<keyword evidence="4 8" id="KW-1003">Cell membrane</keyword>
<evidence type="ECO:0000256" key="5">
    <source>
        <dbReference type="ARBA" id="ARBA00022692"/>
    </source>
</evidence>
<feature type="transmembrane region" description="Helical" evidence="8">
    <location>
        <begin position="133"/>
        <end position="153"/>
    </location>
</feature>
<feature type="transmembrane region" description="Helical" evidence="8">
    <location>
        <begin position="108"/>
        <end position="127"/>
    </location>
</feature>
<reference evidence="10" key="1">
    <citation type="submission" date="2016-10" db="EMBL/GenBank/DDBJ databases">
        <authorList>
            <person name="Varghese N."/>
            <person name="Submissions S."/>
        </authorList>
    </citation>
    <scope>NUCLEOTIDE SEQUENCE [LARGE SCALE GENOMIC DNA]</scope>
    <source>
        <strain evidence="10">CGMCC 1.10369</strain>
    </source>
</reference>